<keyword evidence="2" id="KW-0560">Oxidoreductase</keyword>
<dbReference type="Pfam" id="PF01613">
    <property type="entry name" value="Flavin_Reduct"/>
    <property type="match status" value="1"/>
</dbReference>
<dbReference type="PANTHER" id="PTHR30466">
    <property type="entry name" value="FLAVIN REDUCTASE"/>
    <property type="match status" value="1"/>
</dbReference>
<dbReference type="SUPFAM" id="SSF50475">
    <property type="entry name" value="FMN-binding split barrel"/>
    <property type="match status" value="1"/>
</dbReference>
<dbReference type="RefSeq" id="WP_081356557.1">
    <property type="nucleotide sequence ID" value="NZ_CP118261.1"/>
</dbReference>
<dbReference type="EMBL" id="JACXXJ020000003">
    <property type="protein sequence ID" value="MBF2714129.1"/>
    <property type="molecule type" value="Genomic_DNA"/>
</dbReference>
<feature type="domain" description="Flavin reductase like" evidence="3">
    <location>
        <begin position="249"/>
        <end position="393"/>
    </location>
</feature>
<evidence type="ECO:0000256" key="2">
    <source>
        <dbReference type="ARBA" id="ARBA00023002"/>
    </source>
</evidence>
<dbReference type="AlphaFoldDB" id="A0AAE4X064"/>
<evidence type="ECO:0000313" key="5">
    <source>
        <dbReference type="Proteomes" id="UP000655037"/>
    </source>
</evidence>
<dbReference type="InterPro" id="IPR012349">
    <property type="entry name" value="Split_barrel_FMN-bd"/>
</dbReference>
<dbReference type="Pfam" id="PF12697">
    <property type="entry name" value="Abhydrolase_6"/>
    <property type="match status" value="1"/>
</dbReference>
<protein>
    <submittedName>
        <fullName evidence="4">Alpha/beta fold hydrolase</fullName>
    </submittedName>
</protein>
<reference evidence="4" key="1">
    <citation type="submission" date="2020-11" db="EMBL/GenBank/DDBJ databases">
        <title>Agrobacterium vitis strain K377 genome.</title>
        <authorList>
            <person name="Xi H."/>
        </authorList>
    </citation>
    <scope>NUCLEOTIDE SEQUENCE</scope>
    <source>
        <strain evidence="4">K377</strain>
    </source>
</reference>
<organism evidence="4 5">
    <name type="scientific">Agrobacterium vitis</name>
    <name type="common">Rhizobium vitis</name>
    <dbReference type="NCBI Taxonomy" id="373"/>
    <lineage>
        <taxon>Bacteria</taxon>
        <taxon>Pseudomonadati</taxon>
        <taxon>Pseudomonadota</taxon>
        <taxon>Alphaproteobacteria</taxon>
        <taxon>Hyphomicrobiales</taxon>
        <taxon>Rhizobiaceae</taxon>
        <taxon>Rhizobium/Agrobacterium group</taxon>
        <taxon>Agrobacterium</taxon>
    </lineage>
</organism>
<evidence type="ECO:0000256" key="1">
    <source>
        <dbReference type="ARBA" id="ARBA00008898"/>
    </source>
</evidence>
<evidence type="ECO:0000313" key="4">
    <source>
        <dbReference type="EMBL" id="MBF2714129.1"/>
    </source>
</evidence>
<dbReference type="Gene3D" id="3.40.50.1820">
    <property type="entry name" value="alpha/beta hydrolase"/>
    <property type="match status" value="1"/>
</dbReference>
<evidence type="ECO:0000259" key="3">
    <source>
        <dbReference type="SMART" id="SM00903"/>
    </source>
</evidence>
<sequence length="397" mass="43035">MTSMNFRGFGNATIKGETVGDADDPTVLLLHGGGRTQEAWTDVARALVTAGRQVISIDLRGPEFIESPGTRRLTFDELVEGLRYVLSQLSSRPTIVATSVGGWVACAALGESRAPVASGLVICDAPPNFDRDPQEEAGNGGFDWDPSYEITFDVSDMRTRLEAAASNVTVPLMFVASRHADRAEDVCLSFHQTAPNLEVVEIATAEYLNPAERLDLFNAVLLNFLEQKDPRTPPDYIAGSDSRTLRNAMGCFATGITIITALRSDSTPIGLTANSFTSVSLDPPLLLVCIAKSSSNLVTFEQTDSFAVNVLHIGQQPTSNLFTSKSGDRFSHVEWRVGESGAPILPKSLASIECSTHARYDGGDHIILVGKVERATFDPRRDPLLYFSGKYRRLHLG</sequence>
<dbReference type="SUPFAM" id="SSF53474">
    <property type="entry name" value="alpha/beta-Hydrolases"/>
    <property type="match status" value="1"/>
</dbReference>
<dbReference type="SMART" id="SM00903">
    <property type="entry name" value="Flavin_Reduct"/>
    <property type="match status" value="1"/>
</dbReference>
<accession>A0AAE4X064</accession>
<dbReference type="Gene3D" id="2.30.110.10">
    <property type="entry name" value="Electron Transport, Fmn-binding Protein, Chain A"/>
    <property type="match status" value="1"/>
</dbReference>
<dbReference type="InterPro" id="IPR002563">
    <property type="entry name" value="Flavin_Rdtase-like_dom"/>
</dbReference>
<dbReference type="InterPro" id="IPR000073">
    <property type="entry name" value="AB_hydrolase_1"/>
</dbReference>
<dbReference type="GO" id="GO:0042602">
    <property type="term" value="F:riboflavin reductase (NADPH) activity"/>
    <property type="evidence" value="ECO:0007669"/>
    <property type="project" value="TreeGrafter"/>
</dbReference>
<proteinExistence type="inferred from homology"/>
<dbReference type="Proteomes" id="UP000655037">
    <property type="component" value="Unassembled WGS sequence"/>
</dbReference>
<gene>
    <name evidence="4" type="ORF">IEI95_007625</name>
</gene>
<comment type="similarity">
    <text evidence="1">Belongs to the non-flavoprotein flavin reductase family.</text>
</comment>
<dbReference type="GO" id="GO:0010181">
    <property type="term" value="F:FMN binding"/>
    <property type="evidence" value="ECO:0007669"/>
    <property type="project" value="InterPro"/>
</dbReference>
<dbReference type="GO" id="GO:0016787">
    <property type="term" value="F:hydrolase activity"/>
    <property type="evidence" value="ECO:0007669"/>
    <property type="project" value="UniProtKB-KW"/>
</dbReference>
<keyword evidence="4" id="KW-0378">Hydrolase</keyword>
<dbReference type="PANTHER" id="PTHR30466:SF11">
    <property type="entry name" value="FLAVIN-DEPENDENT MONOOXYGENASE, REDUCTASE SUBUNIT HSAB"/>
    <property type="match status" value="1"/>
</dbReference>
<name>A0AAE4X064_AGRVI</name>
<dbReference type="InterPro" id="IPR050268">
    <property type="entry name" value="NADH-dep_flavin_reductase"/>
</dbReference>
<dbReference type="InterPro" id="IPR029058">
    <property type="entry name" value="AB_hydrolase_fold"/>
</dbReference>
<comment type="caution">
    <text evidence="4">The sequence shown here is derived from an EMBL/GenBank/DDBJ whole genome shotgun (WGS) entry which is preliminary data.</text>
</comment>